<dbReference type="RefSeq" id="WP_062686938.1">
    <property type="nucleotide sequence ID" value="NZ_KQ758661.1"/>
</dbReference>
<dbReference type="Gene3D" id="3.40.50.1240">
    <property type="entry name" value="Phosphoglycerate mutase-like"/>
    <property type="match status" value="1"/>
</dbReference>
<feature type="binding site" evidence="3">
    <location>
        <begin position="6"/>
        <end position="13"/>
    </location>
    <ligand>
        <name>substrate</name>
    </ligand>
</feature>
<accession>A0A0V8JK54</accession>
<feature type="binding site" evidence="3">
    <location>
        <position position="56"/>
    </location>
    <ligand>
        <name>substrate</name>
    </ligand>
</feature>
<protein>
    <submittedName>
        <fullName evidence="4">Phosphoglycerate mutase</fullName>
    </submittedName>
</protein>
<feature type="active site" description="Tele-phosphohistidine intermediate" evidence="2">
    <location>
        <position position="7"/>
    </location>
</feature>
<dbReference type="CDD" id="cd07067">
    <property type="entry name" value="HP_PGM_like"/>
    <property type="match status" value="1"/>
</dbReference>
<dbReference type="SUPFAM" id="SSF53254">
    <property type="entry name" value="Phosphoglycerate mutase-like"/>
    <property type="match status" value="1"/>
</dbReference>
<dbReference type="EMBL" id="LNQP01000046">
    <property type="protein sequence ID" value="KSU87336.1"/>
    <property type="molecule type" value="Genomic_DNA"/>
</dbReference>
<dbReference type="InterPro" id="IPR051695">
    <property type="entry name" value="Phosphoglycerate_Mutase"/>
</dbReference>
<name>A0A0V8JK54_9BACI</name>
<dbReference type="GO" id="GO:0043456">
    <property type="term" value="P:regulation of pentose-phosphate shunt"/>
    <property type="evidence" value="ECO:0007669"/>
    <property type="project" value="TreeGrafter"/>
</dbReference>
<dbReference type="GO" id="GO:0004331">
    <property type="term" value="F:fructose-2,6-bisphosphate 2-phosphatase activity"/>
    <property type="evidence" value="ECO:0007669"/>
    <property type="project" value="TreeGrafter"/>
</dbReference>
<feature type="active site" description="Proton donor/acceptor" evidence="2">
    <location>
        <position position="81"/>
    </location>
</feature>
<reference evidence="4 5" key="1">
    <citation type="submission" date="2015-11" db="EMBL/GenBank/DDBJ databases">
        <title>Bacillus caseinolyticus sp nov.</title>
        <authorList>
            <person name="Dastager S.G."/>
            <person name="Mawlankar R."/>
        </authorList>
    </citation>
    <scope>NUCLEOTIDE SEQUENCE [LARGE SCALE GENOMIC DNA]</scope>
    <source>
        <strain evidence="4 5">SGD-V-76</strain>
    </source>
</reference>
<dbReference type="Proteomes" id="UP000053681">
    <property type="component" value="Unassembled WGS sequence"/>
</dbReference>
<comment type="caution">
    <text evidence="4">The sequence shown here is derived from an EMBL/GenBank/DDBJ whole genome shotgun (WGS) entry which is preliminary data.</text>
</comment>
<dbReference type="InterPro" id="IPR001345">
    <property type="entry name" value="PG/BPGM_mutase_AS"/>
</dbReference>
<dbReference type="InterPro" id="IPR013078">
    <property type="entry name" value="His_Pase_superF_clade-1"/>
</dbReference>
<dbReference type="PROSITE" id="PS00175">
    <property type="entry name" value="PG_MUTASE"/>
    <property type="match status" value="1"/>
</dbReference>
<keyword evidence="5" id="KW-1185">Reference proteome</keyword>
<dbReference type="Pfam" id="PF00300">
    <property type="entry name" value="His_Phos_1"/>
    <property type="match status" value="1"/>
</dbReference>
<evidence type="ECO:0000256" key="1">
    <source>
        <dbReference type="ARBA" id="ARBA00022801"/>
    </source>
</evidence>
<dbReference type="PANTHER" id="PTHR46517">
    <property type="entry name" value="FRUCTOSE-2,6-BISPHOSPHATASE TIGAR"/>
    <property type="match status" value="1"/>
</dbReference>
<evidence type="ECO:0000313" key="5">
    <source>
        <dbReference type="Proteomes" id="UP000053681"/>
    </source>
</evidence>
<evidence type="ECO:0000256" key="3">
    <source>
        <dbReference type="PIRSR" id="PIRSR613078-2"/>
    </source>
</evidence>
<organism evidence="4 5">
    <name type="scientific">Priestia veravalensis</name>
    <dbReference type="NCBI Taxonomy" id="1414648"/>
    <lineage>
        <taxon>Bacteria</taxon>
        <taxon>Bacillati</taxon>
        <taxon>Bacillota</taxon>
        <taxon>Bacilli</taxon>
        <taxon>Bacillales</taxon>
        <taxon>Bacillaceae</taxon>
        <taxon>Priestia</taxon>
    </lineage>
</organism>
<evidence type="ECO:0000313" key="4">
    <source>
        <dbReference type="EMBL" id="KSU87336.1"/>
    </source>
</evidence>
<dbReference type="GO" id="GO:0005829">
    <property type="term" value="C:cytosol"/>
    <property type="evidence" value="ECO:0007669"/>
    <property type="project" value="TreeGrafter"/>
</dbReference>
<dbReference type="AlphaFoldDB" id="A0A0V8JK54"/>
<keyword evidence="1" id="KW-0378">Hydrolase</keyword>
<dbReference type="SMART" id="SM00855">
    <property type="entry name" value="PGAM"/>
    <property type="match status" value="1"/>
</dbReference>
<proteinExistence type="predicted"/>
<gene>
    <name evidence="4" type="ORF">AS180_13550</name>
</gene>
<dbReference type="GO" id="GO:0045820">
    <property type="term" value="P:negative regulation of glycolytic process"/>
    <property type="evidence" value="ECO:0007669"/>
    <property type="project" value="TreeGrafter"/>
</dbReference>
<evidence type="ECO:0000256" key="2">
    <source>
        <dbReference type="PIRSR" id="PIRSR613078-1"/>
    </source>
</evidence>
<dbReference type="PANTHER" id="PTHR46517:SF1">
    <property type="entry name" value="FRUCTOSE-2,6-BISPHOSPHATASE TIGAR"/>
    <property type="match status" value="1"/>
</dbReference>
<sequence length="195" mass="22153">MLYLIRHGQTEWNKKKLIQGQRNIGLDEQGMKQAQQVARFLKNEGIEKLYSSDLTRAYDTAAAIATASGINNIETCERLRERSFGQLEGKPVASLRDLVPNYDTNWGSEALYDMEALEVIQERLLKRLTEIMEESKGRKVAVVSHGAIINTFIHYVTNGEHGTGKTALQNTSITTFIHEDQKWKLQTLNNHSHLI</sequence>
<dbReference type="InterPro" id="IPR029033">
    <property type="entry name" value="His_PPase_superfam"/>
</dbReference>
<dbReference type="PIRSF" id="PIRSF000709">
    <property type="entry name" value="6PFK_2-Ptase"/>
    <property type="match status" value="1"/>
</dbReference>